<dbReference type="RefSeq" id="XP_056753843.1">
    <property type="nucleotide sequence ID" value="XM_056898058.1"/>
</dbReference>
<protein>
    <submittedName>
        <fullName evidence="2">Uncharacterized protein</fullName>
    </submittedName>
</protein>
<dbReference type="EMBL" id="JAQJAE010000003">
    <property type="protein sequence ID" value="KAJ5604045.1"/>
    <property type="molecule type" value="Genomic_DNA"/>
</dbReference>
<organism evidence="2 3">
    <name type="scientific">Penicillium hordei</name>
    <dbReference type="NCBI Taxonomy" id="40994"/>
    <lineage>
        <taxon>Eukaryota</taxon>
        <taxon>Fungi</taxon>
        <taxon>Dikarya</taxon>
        <taxon>Ascomycota</taxon>
        <taxon>Pezizomycotina</taxon>
        <taxon>Eurotiomycetes</taxon>
        <taxon>Eurotiomycetidae</taxon>
        <taxon>Eurotiales</taxon>
        <taxon>Aspergillaceae</taxon>
        <taxon>Penicillium</taxon>
    </lineage>
</organism>
<feature type="compositionally biased region" description="Basic and acidic residues" evidence="1">
    <location>
        <begin position="38"/>
        <end position="47"/>
    </location>
</feature>
<accession>A0AAD6H4X8</accession>
<dbReference type="GeneID" id="81588300"/>
<feature type="region of interest" description="Disordered" evidence="1">
    <location>
        <begin position="38"/>
        <end position="59"/>
    </location>
</feature>
<comment type="caution">
    <text evidence="2">The sequence shown here is derived from an EMBL/GenBank/DDBJ whole genome shotgun (WGS) entry which is preliminary data.</text>
</comment>
<evidence type="ECO:0000313" key="3">
    <source>
        <dbReference type="Proteomes" id="UP001213799"/>
    </source>
</evidence>
<gene>
    <name evidence="2" type="ORF">N7537_007001</name>
</gene>
<evidence type="ECO:0000313" key="2">
    <source>
        <dbReference type="EMBL" id="KAJ5604045.1"/>
    </source>
</evidence>
<evidence type="ECO:0000256" key="1">
    <source>
        <dbReference type="SAM" id="MobiDB-lite"/>
    </source>
</evidence>
<reference evidence="2" key="2">
    <citation type="submission" date="2023-01" db="EMBL/GenBank/DDBJ databases">
        <authorList>
            <person name="Petersen C."/>
        </authorList>
    </citation>
    <scope>NUCLEOTIDE SEQUENCE</scope>
    <source>
        <strain evidence="2">IBT 12815</strain>
    </source>
</reference>
<dbReference type="Proteomes" id="UP001213799">
    <property type="component" value="Unassembled WGS sequence"/>
</dbReference>
<sequence length="59" mass="7200">MVCLRGTFEFNINECDDEKERCNRLFYEEMCDLDHEQCKEGEERKQTEEDEEDEKGEED</sequence>
<feature type="compositionally biased region" description="Acidic residues" evidence="1">
    <location>
        <begin position="48"/>
        <end position="59"/>
    </location>
</feature>
<proteinExistence type="predicted"/>
<keyword evidence="3" id="KW-1185">Reference proteome</keyword>
<reference evidence="2" key="1">
    <citation type="journal article" date="2023" name="IMA Fungus">
        <title>Comparative genomic study of the Penicillium genus elucidates a diverse pangenome and 15 lateral gene transfer events.</title>
        <authorList>
            <person name="Petersen C."/>
            <person name="Sorensen T."/>
            <person name="Nielsen M.R."/>
            <person name="Sondergaard T.E."/>
            <person name="Sorensen J.L."/>
            <person name="Fitzpatrick D.A."/>
            <person name="Frisvad J.C."/>
            <person name="Nielsen K.L."/>
        </authorList>
    </citation>
    <scope>NUCLEOTIDE SEQUENCE</scope>
    <source>
        <strain evidence="2">IBT 12815</strain>
    </source>
</reference>
<dbReference type="AlphaFoldDB" id="A0AAD6H4X8"/>
<name>A0AAD6H4X8_9EURO</name>